<evidence type="ECO:0000313" key="3">
    <source>
        <dbReference type="Proteomes" id="UP000094285"/>
    </source>
</evidence>
<feature type="non-terminal residue" evidence="2">
    <location>
        <position position="1"/>
    </location>
</feature>
<reference evidence="3" key="1">
    <citation type="submission" date="2016-05" db="EMBL/GenBank/DDBJ databases">
        <title>Comparative genomics of biotechnologically important yeasts.</title>
        <authorList>
            <consortium name="DOE Joint Genome Institute"/>
            <person name="Riley R."/>
            <person name="Haridas S."/>
            <person name="Wolfe K.H."/>
            <person name="Lopes M.R."/>
            <person name="Hittinger C.T."/>
            <person name="Goker M."/>
            <person name="Salamov A."/>
            <person name="Wisecaver J."/>
            <person name="Long T.M."/>
            <person name="Aerts A.L."/>
            <person name="Barry K."/>
            <person name="Choi C."/>
            <person name="Clum A."/>
            <person name="Coughlan A.Y."/>
            <person name="Deshpande S."/>
            <person name="Douglass A.P."/>
            <person name="Hanson S.J."/>
            <person name="Klenk H.-P."/>
            <person name="Labutti K."/>
            <person name="Lapidus A."/>
            <person name="Lindquist E."/>
            <person name="Lipzen A."/>
            <person name="Meier-Kolthoff J.P."/>
            <person name="Ohm R.A."/>
            <person name="Otillar R.P."/>
            <person name="Pangilinan J."/>
            <person name="Peng Y."/>
            <person name="Rokas A."/>
            <person name="Rosa C.A."/>
            <person name="Scheuner C."/>
            <person name="Sibirny A.A."/>
            <person name="Slot J.C."/>
            <person name="Stielow J.B."/>
            <person name="Sun H."/>
            <person name="Kurtzman C.P."/>
            <person name="Blackwell M."/>
            <person name="Grigoriev I.V."/>
            <person name="Jeffries T.W."/>
        </authorList>
    </citation>
    <scope>NUCLEOTIDE SEQUENCE [LARGE SCALE GENOMIC DNA]</scope>
    <source>
        <strain evidence="3">NRRL Y-17324</strain>
    </source>
</reference>
<proteinExistence type="predicted"/>
<evidence type="ECO:0000313" key="2">
    <source>
        <dbReference type="EMBL" id="ODV82425.1"/>
    </source>
</evidence>
<dbReference type="PANTHER" id="PTHR10695">
    <property type="entry name" value="DEPHOSPHO-COA KINASE-RELATED"/>
    <property type="match status" value="1"/>
</dbReference>
<keyword evidence="3" id="KW-1185">Reference proteome</keyword>
<gene>
    <name evidence="2" type="ORF">CANTADRAFT_34845</name>
</gene>
<dbReference type="InterPro" id="IPR004821">
    <property type="entry name" value="Cyt_trans-like"/>
</dbReference>
<dbReference type="AlphaFoldDB" id="A0A1E4SSF1"/>
<feature type="domain" description="Cytidyltransferase-like" evidence="1">
    <location>
        <begin position="7"/>
        <end position="152"/>
    </location>
</feature>
<dbReference type="EMBL" id="KV453909">
    <property type="protein sequence ID" value="ODV82425.1"/>
    <property type="molecule type" value="Genomic_DNA"/>
</dbReference>
<organism evidence="2 3">
    <name type="scientific">Suhomyces tanzawaensis NRRL Y-17324</name>
    <dbReference type="NCBI Taxonomy" id="984487"/>
    <lineage>
        <taxon>Eukaryota</taxon>
        <taxon>Fungi</taxon>
        <taxon>Dikarya</taxon>
        <taxon>Ascomycota</taxon>
        <taxon>Saccharomycotina</taxon>
        <taxon>Pichiomycetes</taxon>
        <taxon>Debaryomycetaceae</taxon>
        <taxon>Suhomyces</taxon>
    </lineage>
</organism>
<dbReference type="SUPFAM" id="SSF52374">
    <property type="entry name" value="Nucleotidylyl transferase"/>
    <property type="match status" value="1"/>
</dbReference>
<name>A0A1E4SSF1_9ASCO</name>
<dbReference type="RefSeq" id="XP_020067547.1">
    <property type="nucleotide sequence ID" value="XM_020208610.1"/>
</dbReference>
<feature type="non-terminal residue" evidence="2">
    <location>
        <position position="152"/>
    </location>
</feature>
<dbReference type="Proteomes" id="UP000094285">
    <property type="component" value="Unassembled WGS sequence"/>
</dbReference>
<accession>A0A1E4SSF1</accession>
<dbReference type="GO" id="GO:0015937">
    <property type="term" value="P:coenzyme A biosynthetic process"/>
    <property type="evidence" value="ECO:0007669"/>
    <property type="project" value="TreeGrafter"/>
</dbReference>
<evidence type="ECO:0000259" key="1">
    <source>
        <dbReference type="Pfam" id="PF01467"/>
    </source>
</evidence>
<dbReference type="InterPro" id="IPR014729">
    <property type="entry name" value="Rossmann-like_a/b/a_fold"/>
</dbReference>
<dbReference type="OrthoDB" id="330671at2759"/>
<dbReference type="Pfam" id="PF01467">
    <property type="entry name" value="CTP_transf_like"/>
    <property type="match status" value="1"/>
</dbReference>
<sequence length="152" mass="16849">QYHTVALGGTFDHIHDGHKVLLSLASFMTRTKLIVGVTGPELLTNKKYAQALESYSTRQQRVLDFLGVILNPRDYNVEIYKINDVCGPTGFLEDIDALVVSAESSKGGEFVNNYRAERGFRQLDILSILVIGGDKSSEENGWKGKLSSTDIR</sequence>
<dbReference type="NCBIfam" id="NF001985">
    <property type="entry name" value="PRK00777.1"/>
    <property type="match status" value="1"/>
</dbReference>
<dbReference type="GeneID" id="30982747"/>
<keyword evidence="2" id="KW-0808">Transferase</keyword>
<dbReference type="GO" id="GO:0004140">
    <property type="term" value="F:dephospho-CoA kinase activity"/>
    <property type="evidence" value="ECO:0007669"/>
    <property type="project" value="TreeGrafter"/>
</dbReference>
<dbReference type="PANTHER" id="PTHR10695:SF46">
    <property type="entry name" value="BIFUNCTIONAL COENZYME A SYNTHASE-RELATED"/>
    <property type="match status" value="1"/>
</dbReference>
<dbReference type="Gene3D" id="3.40.50.620">
    <property type="entry name" value="HUPs"/>
    <property type="match status" value="1"/>
</dbReference>
<dbReference type="STRING" id="984487.A0A1E4SSF1"/>
<protein>
    <submittedName>
        <fullName evidence="2">Nucleotidylyl transferase</fullName>
    </submittedName>
</protein>